<feature type="coiled-coil region" evidence="2">
    <location>
        <begin position="210"/>
        <end position="244"/>
    </location>
</feature>
<dbReference type="InterPro" id="IPR016047">
    <property type="entry name" value="M23ase_b-sheet_dom"/>
</dbReference>
<dbReference type="PANTHER" id="PTHR21666:SF289">
    <property type="entry name" value="L-ALA--D-GLU ENDOPEPTIDASE"/>
    <property type="match status" value="1"/>
</dbReference>
<dbReference type="RefSeq" id="WP_023525629.1">
    <property type="nucleotide sequence ID" value="NZ_JPGK01000010.1"/>
</dbReference>
<accession>A0A094X2Z4</accession>
<dbReference type="PATRIC" id="fig|178606.4.peg.2340"/>
<dbReference type="OrthoDB" id="9795421at2"/>
<name>A0A094X2Z4_9BACT</name>
<dbReference type="SUPFAM" id="SSF51261">
    <property type="entry name" value="Duplicated hybrid motif"/>
    <property type="match status" value="1"/>
</dbReference>
<dbReference type="CDD" id="cd12797">
    <property type="entry name" value="M23_peptidase"/>
    <property type="match status" value="1"/>
</dbReference>
<evidence type="ECO:0000313" key="4">
    <source>
        <dbReference type="EMBL" id="KGA92934.1"/>
    </source>
</evidence>
<dbReference type="InterPro" id="IPR050570">
    <property type="entry name" value="Cell_wall_metabolism_enzyme"/>
</dbReference>
<protein>
    <submittedName>
        <fullName evidence="4">Peptidase, M23/M37 family</fullName>
    </submittedName>
</protein>
<evidence type="ECO:0000256" key="2">
    <source>
        <dbReference type="SAM" id="Coils"/>
    </source>
</evidence>
<reference evidence="4 5" key="1">
    <citation type="submission" date="2014-06" db="EMBL/GenBank/DDBJ databases">
        <title>Draft genome sequence of iron oxidizing acidophile Leptospirillum ferriphilum DSM14647.</title>
        <authorList>
            <person name="Cardenas J.P."/>
            <person name="Lazcano M."/>
            <person name="Ossandon F.J."/>
            <person name="Corbett M."/>
            <person name="Holmes D.S."/>
            <person name="Watkin E."/>
        </authorList>
    </citation>
    <scope>NUCLEOTIDE SEQUENCE [LARGE SCALE GENOMIC DNA]</scope>
    <source>
        <strain evidence="4 5">DSM 14647</strain>
    </source>
</reference>
<dbReference type="Gene3D" id="2.70.70.10">
    <property type="entry name" value="Glucose Permease (Domain IIA)"/>
    <property type="match status" value="1"/>
</dbReference>
<evidence type="ECO:0000313" key="5">
    <source>
        <dbReference type="Proteomes" id="UP000029452"/>
    </source>
</evidence>
<comment type="caution">
    <text evidence="4">The sequence shown here is derived from an EMBL/GenBank/DDBJ whole genome shotgun (WGS) entry which is preliminary data.</text>
</comment>
<organism evidence="4 5">
    <name type="scientific">Leptospirillum ferriphilum</name>
    <dbReference type="NCBI Taxonomy" id="178606"/>
    <lineage>
        <taxon>Bacteria</taxon>
        <taxon>Pseudomonadati</taxon>
        <taxon>Nitrospirota</taxon>
        <taxon>Nitrospiria</taxon>
        <taxon>Nitrospirales</taxon>
        <taxon>Nitrospiraceae</taxon>
        <taxon>Leptospirillum</taxon>
    </lineage>
</organism>
<dbReference type="PANTHER" id="PTHR21666">
    <property type="entry name" value="PEPTIDASE-RELATED"/>
    <property type="match status" value="1"/>
</dbReference>
<feature type="coiled-coil region" evidence="2">
    <location>
        <begin position="38"/>
        <end position="75"/>
    </location>
</feature>
<dbReference type="InterPro" id="IPR011055">
    <property type="entry name" value="Dup_hybrid_motif"/>
</dbReference>
<keyword evidence="1" id="KW-0732">Signal</keyword>
<dbReference type="Pfam" id="PF01551">
    <property type="entry name" value="Peptidase_M23"/>
    <property type="match status" value="1"/>
</dbReference>
<proteinExistence type="predicted"/>
<dbReference type="GO" id="GO:0004222">
    <property type="term" value="F:metalloendopeptidase activity"/>
    <property type="evidence" value="ECO:0007669"/>
    <property type="project" value="TreeGrafter"/>
</dbReference>
<keyword evidence="2" id="KW-0175">Coiled coil</keyword>
<dbReference type="EMBL" id="JPGK01000010">
    <property type="protein sequence ID" value="KGA92934.1"/>
    <property type="molecule type" value="Genomic_DNA"/>
</dbReference>
<evidence type="ECO:0000259" key="3">
    <source>
        <dbReference type="Pfam" id="PF01551"/>
    </source>
</evidence>
<dbReference type="Proteomes" id="UP000029452">
    <property type="component" value="Unassembled WGS sequence"/>
</dbReference>
<gene>
    <name evidence="4" type="ORF">LptCag_1311</name>
</gene>
<sequence>MALLRSFTYLILISLGMIFFIPLSPHVSLYAEPAPNGKKKLSREIAEHKKEYEKLKKELIQNKKLEKKYLNKRDDLKFRMLELRMDQEKIHMQIEQNHMNEIRFSRRLSRLDRAIRSEKTSLRSHQVLEGVQEVLVLKNAVTAYLVRKDQTPESSIDMLGVWVSDTSLQQMQKKISRDKVLEASTSIKMDELYRKRDRILRMEDRRKREEKDEMKQMDRIQRQIAALKERASGLEKNNELILSKTQKLLKLIHHLRLVELRNRHRHLHHFSPVRLKIRGLLWPVNGKIIESFGRYHDGVDIAASSGSPVKSAETGRILFARHYSGYGKLVIVNHGHHVYSLYGHMKTIRVREGQIVRKGELLGTAGGGGTNGHSTIFFGLTHYGNPVNPLPYLGQKSH</sequence>
<feature type="domain" description="M23ase beta-sheet core" evidence="3">
    <location>
        <begin position="295"/>
        <end position="389"/>
    </location>
</feature>
<evidence type="ECO:0000256" key="1">
    <source>
        <dbReference type="ARBA" id="ARBA00022729"/>
    </source>
</evidence>
<dbReference type="AlphaFoldDB" id="A0A094X2Z4"/>